<gene>
    <name evidence="1" type="ORF">BIW11_03393</name>
</gene>
<accession>A0A1V9XMM5</accession>
<keyword evidence="2" id="KW-1185">Reference proteome</keyword>
<evidence type="ECO:0000313" key="1">
    <source>
        <dbReference type="EMBL" id="OQR74632.1"/>
    </source>
</evidence>
<dbReference type="EMBL" id="MNPL01007673">
    <property type="protein sequence ID" value="OQR74632.1"/>
    <property type="molecule type" value="Genomic_DNA"/>
</dbReference>
<evidence type="ECO:0000313" key="2">
    <source>
        <dbReference type="Proteomes" id="UP000192247"/>
    </source>
</evidence>
<dbReference type="Proteomes" id="UP000192247">
    <property type="component" value="Unassembled WGS sequence"/>
</dbReference>
<proteinExistence type="predicted"/>
<dbReference type="AlphaFoldDB" id="A0A1V9XMM5"/>
<protein>
    <submittedName>
        <fullName evidence="1">Uncharacterized protein</fullName>
    </submittedName>
</protein>
<reference evidence="1 2" key="1">
    <citation type="journal article" date="2017" name="Gigascience">
        <title>Draft genome of the honey bee ectoparasitic mite, Tropilaelaps mercedesae, is shaped by the parasitic life history.</title>
        <authorList>
            <person name="Dong X."/>
            <person name="Armstrong S.D."/>
            <person name="Xia D."/>
            <person name="Makepeace B.L."/>
            <person name="Darby A.C."/>
            <person name="Kadowaki T."/>
        </authorList>
    </citation>
    <scope>NUCLEOTIDE SEQUENCE [LARGE SCALE GENOMIC DNA]</scope>
    <source>
        <strain evidence="1">Wuxi-XJTLU</strain>
    </source>
</reference>
<sequence>MPRRPRVSFCVRHTSRRRIHGEYEDMFDLHVSVSNTVSNPFGCGIRLRNQEPTASRTLEEICSYLLTGTNQRSDRV</sequence>
<name>A0A1V9XMM5_9ACAR</name>
<organism evidence="1 2">
    <name type="scientific">Tropilaelaps mercedesae</name>
    <dbReference type="NCBI Taxonomy" id="418985"/>
    <lineage>
        <taxon>Eukaryota</taxon>
        <taxon>Metazoa</taxon>
        <taxon>Ecdysozoa</taxon>
        <taxon>Arthropoda</taxon>
        <taxon>Chelicerata</taxon>
        <taxon>Arachnida</taxon>
        <taxon>Acari</taxon>
        <taxon>Parasitiformes</taxon>
        <taxon>Mesostigmata</taxon>
        <taxon>Gamasina</taxon>
        <taxon>Dermanyssoidea</taxon>
        <taxon>Laelapidae</taxon>
        <taxon>Tropilaelaps</taxon>
    </lineage>
</organism>
<comment type="caution">
    <text evidence="1">The sequence shown here is derived from an EMBL/GenBank/DDBJ whole genome shotgun (WGS) entry which is preliminary data.</text>
</comment>
<dbReference type="InParanoid" id="A0A1V9XMM5"/>